<protein>
    <submittedName>
        <fullName evidence="2">Uncharacterized protein</fullName>
    </submittedName>
</protein>
<dbReference type="EMBL" id="JRPQ01000147">
    <property type="protein sequence ID" value="KGI21472.1"/>
    <property type="molecule type" value="Genomic_DNA"/>
</dbReference>
<dbReference type="Proteomes" id="UP000029723">
    <property type="component" value="Unassembled WGS sequence"/>
</dbReference>
<feature type="transmembrane region" description="Helical" evidence="1">
    <location>
        <begin position="18"/>
        <end position="36"/>
    </location>
</feature>
<proteinExistence type="predicted"/>
<keyword evidence="1" id="KW-0472">Membrane</keyword>
<accession>A0A098YQD4</accession>
<sequence length="64" mass="7770">MMQLFHQEDIFVITSERIWLTMIASLAICFIENLVCCRHKIKKIVFYKQNHSYMKVVSKKRSKY</sequence>
<keyword evidence="1" id="KW-1133">Transmembrane helix</keyword>
<comment type="caution">
    <text evidence="2">The sequence shown here is derived from an EMBL/GenBank/DDBJ whole genome shotgun (WGS) entry which is preliminary data.</text>
</comment>
<keyword evidence="1" id="KW-0812">Transmembrane</keyword>
<dbReference type="AlphaFoldDB" id="A0A098YQD4"/>
<organism evidence="2 3">
    <name type="scientific">Hoylesella timonensis S9-PR14</name>
    <dbReference type="NCBI Taxonomy" id="1401062"/>
    <lineage>
        <taxon>Bacteria</taxon>
        <taxon>Pseudomonadati</taxon>
        <taxon>Bacteroidota</taxon>
        <taxon>Bacteroidia</taxon>
        <taxon>Bacteroidales</taxon>
        <taxon>Prevotellaceae</taxon>
        <taxon>Hoylesella</taxon>
    </lineage>
</organism>
<reference evidence="2 3" key="1">
    <citation type="submission" date="2014-07" db="EMBL/GenBank/DDBJ databases">
        <authorList>
            <person name="McCorrison J."/>
            <person name="Sanka R."/>
            <person name="Torralba M."/>
            <person name="Gillis M."/>
            <person name="Haft D.H."/>
            <person name="Methe B."/>
            <person name="Sutton G."/>
            <person name="Nelson K.E."/>
        </authorList>
    </citation>
    <scope>NUCLEOTIDE SEQUENCE [LARGE SCALE GENOMIC DNA]</scope>
    <source>
        <strain evidence="2 3">S9-PR14</strain>
    </source>
</reference>
<name>A0A098YQD4_9BACT</name>
<evidence type="ECO:0000313" key="2">
    <source>
        <dbReference type="EMBL" id="KGI21472.1"/>
    </source>
</evidence>
<gene>
    <name evidence="2" type="ORF">HMPREF9304_10020</name>
</gene>
<evidence type="ECO:0000256" key="1">
    <source>
        <dbReference type="SAM" id="Phobius"/>
    </source>
</evidence>
<evidence type="ECO:0000313" key="3">
    <source>
        <dbReference type="Proteomes" id="UP000029723"/>
    </source>
</evidence>